<reference evidence="15 16" key="1">
    <citation type="submission" date="2019-02" db="EMBL/GenBank/DDBJ databases">
        <title>Deep-cultivation of Planctomycetes and their phenomic and genomic characterization uncovers novel biology.</title>
        <authorList>
            <person name="Wiegand S."/>
            <person name="Jogler M."/>
            <person name="Boedeker C."/>
            <person name="Pinto D."/>
            <person name="Vollmers J."/>
            <person name="Rivas-Marin E."/>
            <person name="Kohn T."/>
            <person name="Peeters S.H."/>
            <person name="Heuer A."/>
            <person name="Rast P."/>
            <person name="Oberbeckmann S."/>
            <person name="Bunk B."/>
            <person name="Jeske O."/>
            <person name="Meyerdierks A."/>
            <person name="Storesund J.E."/>
            <person name="Kallscheuer N."/>
            <person name="Luecker S."/>
            <person name="Lage O.M."/>
            <person name="Pohl T."/>
            <person name="Merkel B.J."/>
            <person name="Hornburger P."/>
            <person name="Mueller R.-W."/>
            <person name="Bruemmer F."/>
            <person name="Labrenz M."/>
            <person name="Spormann A.M."/>
            <person name="Op den Camp H."/>
            <person name="Overmann J."/>
            <person name="Amann R."/>
            <person name="Jetten M.S.M."/>
            <person name="Mascher T."/>
            <person name="Medema M.H."/>
            <person name="Devos D.P."/>
            <person name="Kaster A.-K."/>
            <person name="Ovreas L."/>
            <person name="Rohde M."/>
            <person name="Galperin M.Y."/>
            <person name="Jogler C."/>
        </authorList>
    </citation>
    <scope>NUCLEOTIDE SEQUENCE [LARGE SCALE GENOMIC DNA]</scope>
    <source>
        <strain evidence="15 16">ElP</strain>
    </source>
</reference>
<keyword evidence="3" id="KW-0171">Cobalt transport</keyword>
<feature type="transmembrane region" description="Helical" evidence="13">
    <location>
        <begin position="236"/>
        <end position="261"/>
    </location>
</feature>
<comment type="similarity">
    <text evidence="13">Belongs to the NiCoT transporter (TC 2.A.52) family.</text>
</comment>
<organism evidence="15 16">
    <name type="scientific">Tautonia plasticadhaerens</name>
    <dbReference type="NCBI Taxonomy" id="2527974"/>
    <lineage>
        <taxon>Bacteria</taxon>
        <taxon>Pseudomonadati</taxon>
        <taxon>Planctomycetota</taxon>
        <taxon>Planctomycetia</taxon>
        <taxon>Isosphaerales</taxon>
        <taxon>Isosphaeraceae</taxon>
        <taxon>Tautonia</taxon>
    </lineage>
</organism>
<dbReference type="Proteomes" id="UP000317835">
    <property type="component" value="Chromosome"/>
</dbReference>
<dbReference type="GO" id="GO:0032025">
    <property type="term" value="P:response to cobalt ion"/>
    <property type="evidence" value="ECO:0007669"/>
    <property type="project" value="TreeGrafter"/>
</dbReference>
<keyword evidence="5" id="KW-1003">Cell membrane</keyword>
<evidence type="ECO:0000256" key="2">
    <source>
        <dbReference type="ARBA" id="ARBA00004651"/>
    </source>
</evidence>
<evidence type="ECO:0000256" key="3">
    <source>
        <dbReference type="ARBA" id="ARBA00022426"/>
    </source>
</evidence>
<keyword evidence="9" id="KW-0406">Ion transport</keyword>
<dbReference type="GO" id="GO:0010045">
    <property type="term" value="P:response to nickel cation"/>
    <property type="evidence" value="ECO:0007669"/>
    <property type="project" value="TreeGrafter"/>
</dbReference>
<keyword evidence="11 13" id="KW-0472">Membrane</keyword>
<comment type="caution">
    <text evidence="13">Lacks conserved residue(s) required for the propagation of feature annotation.</text>
</comment>
<evidence type="ECO:0000256" key="4">
    <source>
        <dbReference type="ARBA" id="ARBA00022448"/>
    </source>
</evidence>
<keyword evidence="12" id="KW-0170">Cobalt</keyword>
<dbReference type="GO" id="GO:0005886">
    <property type="term" value="C:plasma membrane"/>
    <property type="evidence" value="ECO:0007669"/>
    <property type="project" value="UniProtKB-SubCell"/>
</dbReference>
<dbReference type="InterPro" id="IPR011541">
    <property type="entry name" value="Ni/Co_transpt_high_affinity"/>
</dbReference>
<keyword evidence="8 13" id="KW-1133">Transmembrane helix</keyword>
<keyword evidence="6" id="KW-0533">Nickel</keyword>
<dbReference type="KEGG" id="tpla:ElP_15470"/>
<evidence type="ECO:0000256" key="1">
    <source>
        <dbReference type="ARBA" id="ARBA00002510"/>
    </source>
</evidence>
<comment type="function">
    <text evidence="1">Efflux system for nickel and cobalt.</text>
</comment>
<dbReference type="AlphaFoldDB" id="A0A518GYL3"/>
<evidence type="ECO:0000256" key="11">
    <source>
        <dbReference type="ARBA" id="ARBA00023136"/>
    </source>
</evidence>
<evidence type="ECO:0000256" key="13">
    <source>
        <dbReference type="RuleBase" id="RU362101"/>
    </source>
</evidence>
<feature type="transmembrane region" description="Helical" evidence="13">
    <location>
        <begin position="342"/>
        <end position="368"/>
    </location>
</feature>
<dbReference type="Pfam" id="PF03824">
    <property type="entry name" value="NicO"/>
    <property type="match status" value="1"/>
</dbReference>
<evidence type="ECO:0000256" key="12">
    <source>
        <dbReference type="ARBA" id="ARBA00023285"/>
    </source>
</evidence>
<proteinExistence type="inferred from homology"/>
<evidence type="ECO:0000256" key="7">
    <source>
        <dbReference type="ARBA" id="ARBA00022692"/>
    </source>
</evidence>
<evidence type="ECO:0000256" key="10">
    <source>
        <dbReference type="ARBA" id="ARBA00023112"/>
    </source>
</evidence>
<keyword evidence="16" id="KW-1185">Reference proteome</keyword>
<sequence length="403" mass="41078">MDLSEWTLFQDLKRLAPDLPPGDRSDRLGAYARVVAPLNARGLLASVDGSGLPWRLARSEVDFEQHALLTFHFEATVPASGRLRLRDTNYVSSYGTSRLALGVSPGTVVAGYEGPTELAEVAEVPIWAMSDDQEEATRGVEVVYGPSGGGELPAEDPARSGHPTPITEPVPPASDEPGAEADRLTALFFESSGRSTPLLLLAALVLGAAHAIQPGHGKTAVVGVSIQGRRPLGRGLILAGTAAVSHFSVAVALAVGAVVLAPSGFDRIDSAATRGVGLVLGLVGAWRVGASLGGATPGEPGSGRRIGSSRDAILAGLALGAIPCWDAVLLLALAWVAGQPGLGVALLLAFSLGASATLLGVALLAGLFRTAARRLADSPTLERSLGTLGGLLLAGIGAFLFLG</sequence>
<evidence type="ECO:0000256" key="9">
    <source>
        <dbReference type="ARBA" id="ARBA00023065"/>
    </source>
</evidence>
<keyword evidence="4 13" id="KW-0813">Transport</keyword>
<name>A0A518GYL3_9BACT</name>
<protein>
    <recommendedName>
        <fullName evidence="13">Nickel/cobalt efflux system</fullName>
    </recommendedName>
</protein>
<dbReference type="InterPro" id="IPR051224">
    <property type="entry name" value="NiCoT_RcnA"/>
</dbReference>
<gene>
    <name evidence="15" type="ORF">ElP_15470</name>
</gene>
<evidence type="ECO:0000256" key="5">
    <source>
        <dbReference type="ARBA" id="ARBA00022475"/>
    </source>
</evidence>
<evidence type="ECO:0000256" key="6">
    <source>
        <dbReference type="ARBA" id="ARBA00022596"/>
    </source>
</evidence>
<dbReference type="GO" id="GO:0006824">
    <property type="term" value="P:cobalt ion transport"/>
    <property type="evidence" value="ECO:0007669"/>
    <property type="project" value="UniProtKB-KW"/>
</dbReference>
<evidence type="ECO:0000313" key="15">
    <source>
        <dbReference type="EMBL" id="QDV33671.1"/>
    </source>
</evidence>
<comment type="subcellular location">
    <subcellularLocation>
        <location evidence="2 13">Cell membrane</location>
        <topology evidence="2 13">Multi-pass membrane protein</topology>
    </subcellularLocation>
</comment>
<keyword evidence="10" id="KW-0921">Nickel transport</keyword>
<dbReference type="GO" id="GO:0015099">
    <property type="term" value="F:nickel cation transmembrane transporter activity"/>
    <property type="evidence" value="ECO:0007669"/>
    <property type="project" value="UniProtKB-UniRule"/>
</dbReference>
<keyword evidence="7 13" id="KW-0812">Transmembrane</keyword>
<evidence type="ECO:0000256" key="8">
    <source>
        <dbReference type="ARBA" id="ARBA00022989"/>
    </source>
</evidence>
<dbReference type="EMBL" id="CP036426">
    <property type="protein sequence ID" value="QDV33671.1"/>
    <property type="molecule type" value="Genomic_DNA"/>
</dbReference>
<accession>A0A518GYL3</accession>
<feature type="transmembrane region" description="Helical" evidence="13">
    <location>
        <begin position="380"/>
        <end position="402"/>
    </location>
</feature>
<feature type="region of interest" description="Disordered" evidence="14">
    <location>
        <begin position="146"/>
        <end position="178"/>
    </location>
</feature>
<evidence type="ECO:0000313" key="16">
    <source>
        <dbReference type="Proteomes" id="UP000317835"/>
    </source>
</evidence>
<dbReference type="PANTHER" id="PTHR40659">
    <property type="entry name" value="NICKEL/COBALT EFFLUX SYSTEM RCNA"/>
    <property type="match status" value="1"/>
</dbReference>
<feature type="transmembrane region" description="Helical" evidence="13">
    <location>
        <begin position="312"/>
        <end position="336"/>
    </location>
</feature>
<evidence type="ECO:0000256" key="14">
    <source>
        <dbReference type="SAM" id="MobiDB-lite"/>
    </source>
</evidence>
<dbReference type="GO" id="GO:0046583">
    <property type="term" value="F:monoatomic cation efflux transmembrane transporter activity"/>
    <property type="evidence" value="ECO:0007669"/>
    <property type="project" value="TreeGrafter"/>
</dbReference>
<dbReference type="PANTHER" id="PTHR40659:SF1">
    <property type="entry name" value="NICKEL_COBALT EFFLUX SYSTEM RCNA"/>
    <property type="match status" value="1"/>
</dbReference>